<dbReference type="AlphaFoldDB" id="A0A5N7BDW1"/>
<evidence type="ECO:0000313" key="2">
    <source>
        <dbReference type="EMBL" id="KAE8379889.1"/>
    </source>
</evidence>
<comment type="similarity">
    <text evidence="1">Belongs to the PIGG/PIGN/PIGO family. PIGG subfamily.</text>
</comment>
<dbReference type="GO" id="GO:0051267">
    <property type="term" value="F:CP2 mannose-ethanolamine phosphotransferase activity"/>
    <property type="evidence" value="ECO:0007669"/>
    <property type="project" value="TreeGrafter"/>
</dbReference>
<comment type="function">
    <text evidence="1">Ethanolamine phosphate transferase involved in glycosylphosphatidylinositol-anchor biosynthesis. Transfers ethanolamine phosphate to the GPI second mannose.</text>
</comment>
<dbReference type="Gene3D" id="3.40.720.10">
    <property type="entry name" value="Alkaline Phosphatase, subunit A"/>
    <property type="match status" value="1"/>
</dbReference>
<dbReference type="OrthoDB" id="272139at2759"/>
<dbReference type="InterPro" id="IPR039527">
    <property type="entry name" value="PIGG/GPI7"/>
</dbReference>
<comment type="subcellular location">
    <subcellularLocation>
        <location evidence="1">Endoplasmic reticulum membrane</location>
        <topology evidence="1">Multi-pass membrane protein</topology>
    </subcellularLocation>
</comment>
<sequence>MFTNCSLEGSLDTNITASALDELHRDDWSVMVLHFPGIDHIGHMSGADSHLMAFKQKQMDDIVQKIYTSLEKEAHLSSTLFIVGGDHGMDQLGGHGGRSDPEISAAMLFISPHMKSINPGYESPTTPKGNMFDYYTVIKQVDLVPTIAGLLGVPIPSDSIGVFIPGLLPFWKDMVDRVQLILGNIKHLRALLCTNHRIADISDMVPEGACSPEGVGPSSYWDNLSQKALDKDFLADLFQVKSYRSK</sequence>
<dbReference type="GO" id="GO:0006506">
    <property type="term" value="P:GPI anchor biosynthetic process"/>
    <property type="evidence" value="ECO:0007669"/>
    <property type="project" value="UniProtKB-UniPathway"/>
</dbReference>
<dbReference type="Proteomes" id="UP000326198">
    <property type="component" value="Unassembled WGS sequence"/>
</dbReference>
<keyword evidence="1" id="KW-0337">GPI-anchor biosynthesis</keyword>
<dbReference type="PANTHER" id="PTHR23072:SF0">
    <property type="entry name" value="GPI ETHANOLAMINE PHOSPHATE TRANSFERASE 2"/>
    <property type="match status" value="1"/>
</dbReference>
<accession>A0A5N7BDW1</accession>
<dbReference type="InterPro" id="IPR002591">
    <property type="entry name" value="Phosphodiest/P_Trfase"/>
</dbReference>
<dbReference type="UniPathway" id="UPA00196"/>
<keyword evidence="1" id="KW-0256">Endoplasmic reticulum</keyword>
<gene>
    <name evidence="2" type="ORF">BDV26DRAFT_290897</name>
</gene>
<protein>
    <recommendedName>
        <fullName evidence="1">GPI ethanolamine phosphate transferase 2</fullName>
    </recommendedName>
</protein>
<comment type="pathway">
    <text evidence="1">Glycolipid biosynthesis; glycosylphosphatidylinositol-anchor biosynthesis.</text>
</comment>
<dbReference type="PANTHER" id="PTHR23072">
    <property type="entry name" value="PHOSPHATIDYLINOSITOL GLYCAN-RELATED"/>
    <property type="match status" value="1"/>
</dbReference>
<dbReference type="Pfam" id="PF01663">
    <property type="entry name" value="Phosphodiest"/>
    <property type="match status" value="1"/>
</dbReference>
<evidence type="ECO:0000256" key="1">
    <source>
        <dbReference type="RuleBase" id="RU367106"/>
    </source>
</evidence>
<keyword evidence="1" id="KW-0808">Transferase</keyword>
<organism evidence="2 3">
    <name type="scientific">Aspergillus bertholletiae</name>
    <dbReference type="NCBI Taxonomy" id="1226010"/>
    <lineage>
        <taxon>Eukaryota</taxon>
        <taxon>Fungi</taxon>
        <taxon>Dikarya</taxon>
        <taxon>Ascomycota</taxon>
        <taxon>Pezizomycotina</taxon>
        <taxon>Eurotiomycetes</taxon>
        <taxon>Eurotiomycetidae</taxon>
        <taxon>Eurotiales</taxon>
        <taxon>Aspergillaceae</taxon>
        <taxon>Aspergillus</taxon>
        <taxon>Aspergillus subgen. Circumdati</taxon>
    </lineage>
</organism>
<dbReference type="InterPro" id="IPR017850">
    <property type="entry name" value="Alkaline_phosphatase_core_sf"/>
</dbReference>
<dbReference type="GO" id="GO:0005789">
    <property type="term" value="C:endoplasmic reticulum membrane"/>
    <property type="evidence" value="ECO:0007669"/>
    <property type="project" value="UniProtKB-SubCell"/>
</dbReference>
<keyword evidence="3" id="KW-1185">Reference proteome</keyword>
<dbReference type="EMBL" id="ML736188">
    <property type="protein sequence ID" value="KAE8379889.1"/>
    <property type="molecule type" value="Genomic_DNA"/>
</dbReference>
<evidence type="ECO:0000313" key="3">
    <source>
        <dbReference type="Proteomes" id="UP000326198"/>
    </source>
</evidence>
<name>A0A5N7BDW1_9EURO</name>
<proteinExistence type="inferred from homology"/>
<reference evidence="2 3" key="1">
    <citation type="submission" date="2019-04" db="EMBL/GenBank/DDBJ databases">
        <title>Friends and foes A comparative genomics studyof 23 Aspergillus species from section Flavi.</title>
        <authorList>
            <consortium name="DOE Joint Genome Institute"/>
            <person name="Kjaerbolling I."/>
            <person name="Vesth T."/>
            <person name="Frisvad J.C."/>
            <person name="Nybo J.L."/>
            <person name="Theobald S."/>
            <person name="Kildgaard S."/>
            <person name="Isbrandt T."/>
            <person name="Kuo A."/>
            <person name="Sato A."/>
            <person name="Lyhne E.K."/>
            <person name="Kogle M.E."/>
            <person name="Wiebenga A."/>
            <person name="Kun R.S."/>
            <person name="Lubbers R.J."/>
            <person name="Makela M.R."/>
            <person name="Barry K."/>
            <person name="Chovatia M."/>
            <person name="Clum A."/>
            <person name="Daum C."/>
            <person name="Haridas S."/>
            <person name="He G."/>
            <person name="LaButti K."/>
            <person name="Lipzen A."/>
            <person name="Mondo S."/>
            <person name="Riley R."/>
            <person name="Salamov A."/>
            <person name="Simmons B.A."/>
            <person name="Magnuson J.K."/>
            <person name="Henrissat B."/>
            <person name="Mortensen U.H."/>
            <person name="Larsen T.O."/>
            <person name="Devries R.P."/>
            <person name="Grigoriev I.V."/>
            <person name="Machida M."/>
            <person name="Baker S.E."/>
            <person name="Andersen M.R."/>
        </authorList>
    </citation>
    <scope>NUCLEOTIDE SEQUENCE [LARGE SCALE GENOMIC DNA]</scope>
    <source>
        <strain evidence="2 3">IBT 29228</strain>
    </source>
</reference>
<dbReference type="SUPFAM" id="SSF53649">
    <property type="entry name" value="Alkaline phosphatase-like"/>
    <property type="match status" value="1"/>
</dbReference>